<protein>
    <submittedName>
        <fullName evidence="1">RutC-like superfamily protein</fullName>
    </submittedName>
</protein>
<dbReference type="RefSeq" id="XP_062773956.1">
    <property type="nucleotide sequence ID" value="XM_062917905.1"/>
</dbReference>
<keyword evidence="2" id="KW-1185">Reference proteome</keyword>
<gene>
    <name evidence="1" type="ORF">CDEST_01746</name>
</gene>
<dbReference type="AlphaFoldDB" id="A0AAX4I078"/>
<proteinExistence type="predicted"/>
<dbReference type="GeneID" id="87938249"/>
<dbReference type="KEGG" id="cdet:87938249"/>
<dbReference type="Gene3D" id="3.30.1330.40">
    <property type="entry name" value="RutC-like"/>
    <property type="match status" value="1"/>
</dbReference>
<sequence>MSFFRCQYSRVATQKTGALNANDSDKQVQLAIENVGIVLKAAGPRGWDDVYLLRSYHRDIRTSWEPTAEALKKRIPGHRPYQIYCPTKAA</sequence>
<organism evidence="1 2">
    <name type="scientific">Colletotrichum destructivum</name>
    <dbReference type="NCBI Taxonomy" id="34406"/>
    <lineage>
        <taxon>Eukaryota</taxon>
        <taxon>Fungi</taxon>
        <taxon>Dikarya</taxon>
        <taxon>Ascomycota</taxon>
        <taxon>Pezizomycotina</taxon>
        <taxon>Sordariomycetes</taxon>
        <taxon>Hypocreomycetidae</taxon>
        <taxon>Glomerellales</taxon>
        <taxon>Glomerellaceae</taxon>
        <taxon>Colletotrichum</taxon>
        <taxon>Colletotrichum destructivum species complex</taxon>
    </lineage>
</organism>
<dbReference type="Proteomes" id="UP001322277">
    <property type="component" value="Chromosome 1"/>
</dbReference>
<dbReference type="SUPFAM" id="SSF55298">
    <property type="entry name" value="YjgF-like"/>
    <property type="match status" value="1"/>
</dbReference>
<dbReference type="EMBL" id="CP137305">
    <property type="protein sequence ID" value="WQF76732.1"/>
    <property type="molecule type" value="Genomic_DNA"/>
</dbReference>
<dbReference type="InterPro" id="IPR035959">
    <property type="entry name" value="RutC-like_sf"/>
</dbReference>
<evidence type="ECO:0000313" key="1">
    <source>
        <dbReference type="EMBL" id="WQF76732.1"/>
    </source>
</evidence>
<evidence type="ECO:0000313" key="2">
    <source>
        <dbReference type="Proteomes" id="UP001322277"/>
    </source>
</evidence>
<accession>A0AAX4I078</accession>
<name>A0AAX4I078_9PEZI</name>
<reference evidence="2" key="1">
    <citation type="journal article" date="2023" name="bioRxiv">
        <title>Complete genome of the Medicago anthracnose fungus, Colletotrichum destructivum, reveals a mini-chromosome-like region within a core chromosome.</title>
        <authorList>
            <person name="Lapalu N."/>
            <person name="Simon A."/>
            <person name="Lu A."/>
            <person name="Plaumann P.-L."/>
            <person name="Amselem J."/>
            <person name="Pigne S."/>
            <person name="Auger A."/>
            <person name="Koch C."/>
            <person name="Dallery J.-F."/>
            <person name="O'Connell R.J."/>
        </authorList>
    </citation>
    <scope>NUCLEOTIDE SEQUENCE [LARGE SCALE GENOMIC DNA]</scope>
    <source>
        <strain evidence="2">CBS 520.97</strain>
    </source>
</reference>